<dbReference type="InterPro" id="IPR011034">
    <property type="entry name" value="Formyl_transferase-like_C_sf"/>
</dbReference>
<dbReference type="Pfam" id="PF02911">
    <property type="entry name" value="Formyl_trans_C"/>
    <property type="match status" value="1"/>
</dbReference>
<feature type="domain" description="Formyl transferase C-terminal" evidence="2">
    <location>
        <begin position="205"/>
        <end position="293"/>
    </location>
</feature>
<dbReference type="OrthoDB" id="9802815at2"/>
<dbReference type="InterPro" id="IPR002376">
    <property type="entry name" value="Formyl_transf_N"/>
</dbReference>
<keyword evidence="4" id="KW-1185">Reference proteome</keyword>
<dbReference type="Gene3D" id="3.40.50.12230">
    <property type="match status" value="1"/>
</dbReference>
<gene>
    <name evidence="3" type="primary">fmt_2</name>
    <name evidence="3" type="ORF">Lsha_1441</name>
</gene>
<proteinExistence type="predicted"/>
<organism evidence="3 4">
    <name type="scientific">Legionella shakespearei DSM 23087</name>
    <dbReference type="NCBI Taxonomy" id="1122169"/>
    <lineage>
        <taxon>Bacteria</taxon>
        <taxon>Pseudomonadati</taxon>
        <taxon>Pseudomonadota</taxon>
        <taxon>Gammaproteobacteria</taxon>
        <taxon>Legionellales</taxon>
        <taxon>Legionellaceae</taxon>
        <taxon>Legionella</taxon>
    </lineage>
</organism>
<reference evidence="3 4" key="1">
    <citation type="submission" date="2015-11" db="EMBL/GenBank/DDBJ databases">
        <title>Genomic analysis of 38 Legionella species identifies large and diverse effector repertoires.</title>
        <authorList>
            <person name="Burstein D."/>
            <person name="Amaro F."/>
            <person name="Zusman T."/>
            <person name="Lifshitz Z."/>
            <person name="Cohen O."/>
            <person name="Gilbert J.A."/>
            <person name="Pupko T."/>
            <person name="Shuman H.A."/>
            <person name="Segal G."/>
        </authorList>
    </citation>
    <scope>NUCLEOTIDE SEQUENCE [LARGE SCALE GENOMIC DNA]</scope>
    <source>
        <strain evidence="3 4">ATCC 49655</strain>
    </source>
</reference>
<dbReference type="PATRIC" id="fig|1122169.6.peg.1661"/>
<dbReference type="Proteomes" id="UP000054600">
    <property type="component" value="Unassembled WGS sequence"/>
</dbReference>
<dbReference type="SUPFAM" id="SSF50486">
    <property type="entry name" value="FMT C-terminal domain-like"/>
    <property type="match status" value="1"/>
</dbReference>
<dbReference type="SUPFAM" id="SSF53328">
    <property type="entry name" value="Formyltransferase"/>
    <property type="match status" value="1"/>
</dbReference>
<dbReference type="AlphaFoldDB" id="A0A0W0YV70"/>
<dbReference type="InterPro" id="IPR036477">
    <property type="entry name" value="Formyl_transf_N_sf"/>
</dbReference>
<comment type="caution">
    <text evidence="3">The sequence shown here is derived from an EMBL/GenBank/DDBJ whole genome shotgun (WGS) entry which is preliminary data.</text>
</comment>
<dbReference type="CDD" id="cd08369">
    <property type="entry name" value="FMT_core"/>
    <property type="match status" value="1"/>
</dbReference>
<keyword evidence="3" id="KW-0808">Transferase</keyword>
<dbReference type="EMBL" id="LNYW01000043">
    <property type="protein sequence ID" value="KTD60724.1"/>
    <property type="molecule type" value="Genomic_DNA"/>
</dbReference>
<evidence type="ECO:0000313" key="3">
    <source>
        <dbReference type="EMBL" id="KTD60724.1"/>
    </source>
</evidence>
<dbReference type="InterPro" id="IPR005793">
    <property type="entry name" value="Formyl_trans_C"/>
</dbReference>
<evidence type="ECO:0000313" key="4">
    <source>
        <dbReference type="Proteomes" id="UP000054600"/>
    </source>
</evidence>
<dbReference type="PANTHER" id="PTHR11138">
    <property type="entry name" value="METHIONYL-TRNA FORMYLTRANSFERASE"/>
    <property type="match status" value="1"/>
</dbReference>
<sequence>MNIGIIGRTRTLLNTVKILVDEGYPIRFLYTCRSEPFYDCESVEFENLANEIGADFYNDLNINTEERVNTLSSYQCDLAISMNWLNVLQAPICKAFKNGIWNAHMGDLPRYRGNACPNWAILNGEEKIGLSIHEMVPGELDSGDIILKEFFPLTEKTYIGDIYQWMNVKIPELFLAGIKQLQQGVLNKTQQSLIPGDALRCYPRKPNDGKINWSESVKNIYALVRASSAPFSGAFCFQEDGQCIFIWEVEPFIHNSPFCAIPGQVMMRDKTDPIIACGDGALKITKASTPNGEDAKPTILKSLRNRLI</sequence>
<dbReference type="eggNOG" id="COG0223">
    <property type="taxonomic scope" value="Bacteria"/>
</dbReference>
<dbReference type="STRING" id="1122169.Lsha_1441"/>
<dbReference type="Pfam" id="PF00551">
    <property type="entry name" value="Formyl_trans_N"/>
    <property type="match status" value="1"/>
</dbReference>
<dbReference type="GO" id="GO:0004479">
    <property type="term" value="F:methionyl-tRNA formyltransferase activity"/>
    <property type="evidence" value="ECO:0007669"/>
    <property type="project" value="TreeGrafter"/>
</dbReference>
<feature type="domain" description="Formyl transferase N-terminal" evidence="1">
    <location>
        <begin position="63"/>
        <end position="164"/>
    </location>
</feature>
<dbReference type="RefSeq" id="WP_018577607.1">
    <property type="nucleotide sequence ID" value="NZ_KB892404.1"/>
</dbReference>
<protein>
    <submittedName>
        <fullName evidence="3">Methionyl tRNA formyltransferase</fullName>
    </submittedName>
</protein>
<evidence type="ECO:0000259" key="2">
    <source>
        <dbReference type="Pfam" id="PF02911"/>
    </source>
</evidence>
<accession>A0A0W0YV70</accession>
<name>A0A0W0YV70_9GAMM</name>
<dbReference type="PANTHER" id="PTHR11138:SF5">
    <property type="entry name" value="METHIONYL-TRNA FORMYLTRANSFERASE, MITOCHONDRIAL"/>
    <property type="match status" value="1"/>
</dbReference>
<evidence type="ECO:0000259" key="1">
    <source>
        <dbReference type="Pfam" id="PF00551"/>
    </source>
</evidence>